<evidence type="ECO:0000256" key="1">
    <source>
        <dbReference type="ARBA" id="ARBA00006739"/>
    </source>
</evidence>
<dbReference type="RefSeq" id="WP_013599044.1">
    <property type="nucleotide sequence ID" value="NC_015144.1"/>
</dbReference>
<dbReference type="PANTHER" id="PTHR43179:SF12">
    <property type="entry name" value="GALACTOFURANOSYLTRANSFERASE GLFT2"/>
    <property type="match status" value="1"/>
</dbReference>
<dbReference type="eggNOG" id="COG1216">
    <property type="taxonomic scope" value="Bacteria"/>
</dbReference>
<dbReference type="PANTHER" id="PTHR43179">
    <property type="entry name" value="RHAMNOSYLTRANSFERASE WBBL"/>
    <property type="match status" value="1"/>
</dbReference>
<gene>
    <name evidence="5" type="ordered locus">Weevi_1980</name>
</gene>
<evidence type="ECO:0000259" key="4">
    <source>
        <dbReference type="Pfam" id="PF00535"/>
    </source>
</evidence>
<dbReference type="EMBL" id="CP002455">
    <property type="protein sequence ID" value="ADX68656.1"/>
    <property type="molecule type" value="Genomic_DNA"/>
</dbReference>
<dbReference type="Proteomes" id="UP000008641">
    <property type="component" value="Chromosome"/>
</dbReference>
<organism evidence="5 6">
    <name type="scientific">Weeksella virosa (strain ATCC 43766 / DSM 16922 / JCM 21250 / CCUG 30538 / CDC 9751 / IAM 14551 / NBRC 16016 / NCTC 11634 / CL345/78)</name>
    <dbReference type="NCBI Taxonomy" id="865938"/>
    <lineage>
        <taxon>Bacteria</taxon>
        <taxon>Pseudomonadati</taxon>
        <taxon>Bacteroidota</taxon>
        <taxon>Flavobacteriia</taxon>
        <taxon>Flavobacteriales</taxon>
        <taxon>Weeksellaceae</taxon>
        <taxon>Weeksella</taxon>
    </lineage>
</organism>
<dbReference type="STRING" id="865938.Weevi_1980"/>
<keyword evidence="3 5" id="KW-0808">Transferase</keyword>
<dbReference type="Pfam" id="PF00535">
    <property type="entry name" value="Glycos_transf_2"/>
    <property type="match status" value="1"/>
</dbReference>
<accession>F0P1E2</accession>
<dbReference type="Gene3D" id="3.90.550.10">
    <property type="entry name" value="Spore Coat Polysaccharide Biosynthesis Protein SpsA, Chain A"/>
    <property type="match status" value="1"/>
</dbReference>
<name>F0P1E2_WEEVC</name>
<keyword evidence="2" id="KW-0328">Glycosyltransferase</keyword>
<comment type="similarity">
    <text evidence="1">Belongs to the glycosyltransferase 2 family.</text>
</comment>
<dbReference type="GO" id="GO:0016757">
    <property type="term" value="F:glycosyltransferase activity"/>
    <property type="evidence" value="ECO:0007669"/>
    <property type="project" value="UniProtKB-KW"/>
</dbReference>
<dbReference type="OrthoDB" id="9771846at2"/>
<evidence type="ECO:0000256" key="3">
    <source>
        <dbReference type="ARBA" id="ARBA00022679"/>
    </source>
</evidence>
<dbReference type="AlphaFoldDB" id="F0P1E2"/>
<reference evidence="6" key="2">
    <citation type="journal article" date="2011" name="Stand. Genomic Sci.">
        <title>Complete genome sequence of Weeksella virosa type strain (9751T).</title>
        <authorList>
            <person name="Lang E."/>
            <person name="Teshima H."/>
            <person name="Lucas S."/>
            <person name="Lapidus A."/>
            <person name="Hammon N."/>
            <person name="Deshpande S."/>
            <person name="Nolan M."/>
            <person name="Cheng J."/>
            <person name="Pitluck S."/>
            <person name="Liolios K."/>
            <person name="Pagani I."/>
            <person name="Mikhailova N."/>
            <person name="Ivanova N."/>
            <person name="Mavromatis K."/>
            <person name="Pati A."/>
            <person name="Tapia R."/>
            <person name="Han C."/>
            <person name="Goodwin L."/>
            <person name="Chen A."/>
            <person name="Palaniappan K."/>
            <person name="Land M."/>
            <person name="Hauser L."/>
            <person name="Chang Y."/>
            <person name="Jeffries C."/>
            <person name="Brambilla E."/>
            <person name="Kopitz M."/>
            <person name="Rohde M."/>
            <person name="Goker M."/>
            <person name="Tindall B."/>
            <person name="Detter J."/>
            <person name="Woyke T."/>
            <person name="Bristow J."/>
            <person name="Eisen J."/>
            <person name="Markowitz V."/>
            <person name="Hugenholtz P."/>
            <person name="Klenk H."/>
            <person name="Kyrpides N."/>
        </authorList>
    </citation>
    <scope>NUCLEOTIDE SEQUENCE [LARGE SCALE GENOMIC DNA]</scope>
    <source>
        <strain evidence="6">ATCC 43766 / DSM 16922 / JCM 21250 / NBRC 16016 / NCTC 11634 / CL345/78</strain>
    </source>
</reference>
<dbReference type="KEGG" id="wvi:Weevi_1980"/>
<reference evidence="5 6" key="1">
    <citation type="journal article" date="2011" name="Stand. Genomic Sci.">
        <title>Complete genome sequence of Weeksella virosa type strain (9751).</title>
        <authorList>
            <person name="Lang E."/>
            <person name="Teshima H."/>
            <person name="Lucas S."/>
            <person name="Lapidus A."/>
            <person name="Hammon N."/>
            <person name="Deshpande S."/>
            <person name="Nolan M."/>
            <person name="Cheng J.F."/>
            <person name="Pitluck S."/>
            <person name="Liolios K."/>
            <person name="Pagani I."/>
            <person name="Mikhailova N."/>
            <person name="Ivanova N."/>
            <person name="Mavromatis K."/>
            <person name="Pati A."/>
            <person name="Tapia R."/>
            <person name="Han C."/>
            <person name="Goodwin L."/>
            <person name="Chen A."/>
            <person name="Palaniappan K."/>
            <person name="Land M."/>
            <person name="Hauser L."/>
            <person name="Chang Y.J."/>
            <person name="Jeffries C.D."/>
            <person name="Brambilla E.M."/>
            <person name="Kopitz M."/>
            <person name="Rohde M."/>
            <person name="Goker M."/>
            <person name="Tindall B.J."/>
            <person name="Detter J.C."/>
            <person name="Woyke T."/>
            <person name="Bristow J."/>
            <person name="Eisen J.A."/>
            <person name="Markowitz V."/>
            <person name="Hugenholtz P."/>
            <person name="Klenk H.P."/>
            <person name="Kyrpides N.C."/>
        </authorList>
    </citation>
    <scope>NUCLEOTIDE SEQUENCE [LARGE SCALE GENOMIC DNA]</scope>
    <source>
        <strain evidence="6">ATCC 43766 / DSM 16922 / JCM 21250 / NBRC 16016 / NCTC 11634 / CL345/78</strain>
    </source>
</reference>
<keyword evidence="6" id="KW-1185">Reference proteome</keyword>
<dbReference type="InterPro" id="IPR029044">
    <property type="entry name" value="Nucleotide-diphossugar_trans"/>
</dbReference>
<dbReference type="InterPro" id="IPR001173">
    <property type="entry name" value="Glyco_trans_2-like"/>
</dbReference>
<feature type="domain" description="Glycosyltransferase 2-like" evidence="4">
    <location>
        <begin position="5"/>
        <end position="187"/>
    </location>
</feature>
<evidence type="ECO:0000256" key="2">
    <source>
        <dbReference type="ARBA" id="ARBA00022676"/>
    </source>
</evidence>
<proteinExistence type="inferred from homology"/>
<dbReference type="HOGENOM" id="CLU_023845_0_3_10"/>
<protein>
    <submittedName>
        <fullName evidence="5">Glycosyl transferase family 2</fullName>
    </submittedName>
</protein>
<evidence type="ECO:0000313" key="6">
    <source>
        <dbReference type="Proteomes" id="UP000008641"/>
    </source>
</evidence>
<dbReference type="SUPFAM" id="SSF53448">
    <property type="entry name" value="Nucleotide-diphospho-sugar transferases"/>
    <property type="match status" value="1"/>
</dbReference>
<evidence type="ECO:0000313" key="5">
    <source>
        <dbReference type="EMBL" id="ADX68656.1"/>
    </source>
</evidence>
<sequence length="308" mass="35737">MLDLSIVTINYNTSNATIALVKSIVKKTTKVKYEVVIIDNASEKENYFHLQDLVKELSLPNLKLVRSNINTGFGQGNRIGYEATSDSKYVAFINNDVELIDDCFPVLKDFMDQHLEVGIVSPQSVNERYEFVPTIDHFASWQREIFSRKFLEMVNPKRFPKRKKVYSQPIEADFVAGSFLFMRRVDFDKIGGFDENIFLYYEETDLSRRMKAIGKKTMLIPTIQYKHIHGLSTKKSMAIKLEQKLSLIYIIQKHQGWLASRLVLIFFGTKYFFSTILQPKKWPLLRASLQGMPLTLSLKHQQKSKTLE</sequence>
<dbReference type="CDD" id="cd04186">
    <property type="entry name" value="GT_2_like_c"/>
    <property type="match status" value="1"/>
</dbReference>